<dbReference type="InterPro" id="IPR051263">
    <property type="entry name" value="C-type_cytochrome_biogenesis"/>
</dbReference>
<dbReference type="Gene3D" id="1.25.40.10">
    <property type="entry name" value="Tetratricopeptide repeat domain"/>
    <property type="match status" value="1"/>
</dbReference>
<organism evidence="8 9">
    <name type="scientific">Rheinheimera tilapiae</name>
    <dbReference type="NCBI Taxonomy" id="875043"/>
    <lineage>
        <taxon>Bacteria</taxon>
        <taxon>Pseudomonadati</taxon>
        <taxon>Pseudomonadota</taxon>
        <taxon>Gammaproteobacteria</taxon>
        <taxon>Chromatiales</taxon>
        <taxon>Chromatiaceae</taxon>
        <taxon>Rheinheimera</taxon>
    </lineage>
</organism>
<dbReference type="InterPro" id="IPR056413">
    <property type="entry name" value="TPR_CcmH_CycH"/>
</dbReference>
<dbReference type="PROSITE" id="PS50293">
    <property type="entry name" value="TPR_REGION"/>
    <property type="match status" value="1"/>
</dbReference>
<evidence type="ECO:0000256" key="4">
    <source>
        <dbReference type="PROSITE-ProRule" id="PRU00339"/>
    </source>
</evidence>
<feature type="repeat" description="TPR" evidence="4">
    <location>
        <begin position="160"/>
        <end position="193"/>
    </location>
</feature>
<evidence type="ECO:0000313" key="8">
    <source>
        <dbReference type="EMBL" id="MFC0050053.1"/>
    </source>
</evidence>
<accession>A0ABV6BIZ7</accession>
<protein>
    <submittedName>
        <fullName evidence="8">Tetratricopeptide repeat protein</fullName>
    </submittedName>
</protein>
<dbReference type="PANTHER" id="PTHR47870:SF1">
    <property type="entry name" value="CYTOCHROME C-TYPE BIOGENESIS PROTEIN CCMH"/>
    <property type="match status" value="1"/>
</dbReference>
<dbReference type="SUPFAM" id="SSF48452">
    <property type="entry name" value="TPR-like"/>
    <property type="match status" value="1"/>
</dbReference>
<dbReference type="RefSeq" id="WP_377247104.1">
    <property type="nucleotide sequence ID" value="NZ_JBHLXP010000005.1"/>
</dbReference>
<keyword evidence="5" id="KW-0812">Transmembrane</keyword>
<reference evidence="8 9" key="1">
    <citation type="submission" date="2024-09" db="EMBL/GenBank/DDBJ databases">
        <authorList>
            <person name="Sun Q."/>
            <person name="Mori K."/>
        </authorList>
    </citation>
    <scope>NUCLEOTIDE SEQUENCE [LARGE SCALE GENOMIC DNA]</scope>
    <source>
        <strain evidence="8 9">KCTC 23315</strain>
    </source>
</reference>
<gene>
    <name evidence="8" type="ORF">ACFFJP_17255</name>
</gene>
<evidence type="ECO:0000313" key="9">
    <source>
        <dbReference type="Proteomes" id="UP001589813"/>
    </source>
</evidence>
<keyword evidence="1" id="KW-0677">Repeat</keyword>
<proteinExistence type="predicted"/>
<dbReference type="InterPro" id="IPR056412">
    <property type="entry name" value="Ig_CycH"/>
</dbReference>
<name>A0ABV6BIZ7_9GAMM</name>
<keyword evidence="5" id="KW-0472">Membrane</keyword>
<dbReference type="EMBL" id="JBHLXP010000005">
    <property type="protein sequence ID" value="MFC0050053.1"/>
    <property type="molecule type" value="Genomic_DNA"/>
</dbReference>
<keyword evidence="5" id="KW-1133">Transmembrane helix</keyword>
<keyword evidence="9" id="KW-1185">Reference proteome</keyword>
<dbReference type="PANTHER" id="PTHR47870">
    <property type="entry name" value="CYTOCHROME C-TYPE BIOGENESIS PROTEIN CCMH"/>
    <property type="match status" value="1"/>
</dbReference>
<sequence length="398" mass="42859">MLMNLALTAAALLLLATVLLCWPRRMKAGQQLDRKTLFAEKLALLSDARDLGELSDSDFAVAAAELKNQFLAPLPDAQLLQGHSARSGLLALLLLTLLTAVLYASTGQYRELVNWQQAQDNLPAFGERALLGKGEPLSEEELRQFALALRTKLATSGDDAVAWFVLGRIWFSQGQIPESIEAFEKALSLTPERVNLLVSYAQALMVEGSEESVKKAAKSLGAVLSKDAGNIDALSMLALIAQQRGDKKEARAAWEVLLAQLPKDDPRYAQVQQQLKQLEPQQKSAAQAGPVLNITLTIPQAVADANAGATLFVFARATQGMPLPVAVQKLTLQAGTMQIQLDNSHSMQPDWNLSAVNSVTVGARISRSGSATPDPTDLQLKSAELTLSDAAQQVELSF</sequence>
<keyword evidence="3 4" id="KW-0802">TPR repeat</keyword>
<dbReference type="Proteomes" id="UP001589813">
    <property type="component" value="Unassembled WGS sequence"/>
</dbReference>
<evidence type="ECO:0000256" key="3">
    <source>
        <dbReference type="ARBA" id="ARBA00022803"/>
    </source>
</evidence>
<dbReference type="InterPro" id="IPR019734">
    <property type="entry name" value="TPR_rpt"/>
</dbReference>
<evidence type="ECO:0000256" key="1">
    <source>
        <dbReference type="ARBA" id="ARBA00022737"/>
    </source>
</evidence>
<evidence type="ECO:0000259" key="7">
    <source>
        <dbReference type="Pfam" id="PF23914"/>
    </source>
</evidence>
<feature type="domain" description="Cytochrome c-type biogenesis protein H Ig-like" evidence="6">
    <location>
        <begin position="299"/>
        <end position="396"/>
    </location>
</feature>
<feature type="transmembrane region" description="Helical" evidence="5">
    <location>
        <begin position="85"/>
        <end position="104"/>
    </location>
</feature>
<evidence type="ECO:0000259" key="6">
    <source>
        <dbReference type="Pfam" id="PF23892"/>
    </source>
</evidence>
<dbReference type="SMART" id="SM00028">
    <property type="entry name" value="TPR"/>
    <property type="match status" value="2"/>
</dbReference>
<dbReference type="Pfam" id="PF23892">
    <property type="entry name" value="Ig_CycH"/>
    <property type="match status" value="1"/>
</dbReference>
<comment type="caution">
    <text evidence="8">The sequence shown here is derived from an EMBL/GenBank/DDBJ whole genome shotgun (WGS) entry which is preliminary data.</text>
</comment>
<dbReference type="InterPro" id="IPR011990">
    <property type="entry name" value="TPR-like_helical_dom_sf"/>
</dbReference>
<feature type="domain" description="Cytochrome c-type biogenesis protein H TPR" evidence="7">
    <location>
        <begin position="112"/>
        <end position="268"/>
    </location>
</feature>
<keyword evidence="2" id="KW-0201">Cytochrome c-type biogenesis</keyword>
<dbReference type="PROSITE" id="PS50005">
    <property type="entry name" value="TPR"/>
    <property type="match status" value="1"/>
</dbReference>
<dbReference type="Pfam" id="PF23914">
    <property type="entry name" value="TPR_CcmH_CycH"/>
    <property type="match status" value="1"/>
</dbReference>
<evidence type="ECO:0000256" key="2">
    <source>
        <dbReference type="ARBA" id="ARBA00022748"/>
    </source>
</evidence>
<evidence type="ECO:0000256" key="5">
    <source>
        <dbReference type="SAM" id="Phobius"/>
    </source>
</evidence>